<name>A0ABY6BTN3_9ACTN</name>
<evidence type="ECO:0000313" key="2">
    <source>
        <dbReference type="EMBL" id="UXI78832.1"/>
    </source>
</evidence>
<protein>
    <submittedName>
        <fullName evidence="2">Glycosyl transferase</fullName>
    </submittedName>
</protein>
<organism evidence="2 3">
    <name type="scientific">Streptomyces vinaceusdrappus</name>
    <dbReference type="NCBI Taxonomy" id="67376"/>
    <lineage>
        <taxon>Bacteria</taxon>
        <taxon>Bacillati</taxon>
        <taxon>Actinomycetota</taxon>
        <taxon>Actinomycetes</taxon>
        <taxon>Kitasatosporales</taxon>
        <taxon>Streptomycetaceae</taxon>
        <taxon>Streptomyces</taxon>
        <taxon>Streptomyces rochei group</taxon>
    </lineage>
</organism>
<accession>A0ABY6BTN3</accession>
<feature type="region of interest" description="Disordered" evidence="1">
    <location>
        <begin position="1"/>
        <end position="31"/>
    </location>
</feature>
<dbReference type="Proteomes" id="UP001064390">
    <property type="component" value="Chromosome"/>
</dbReference>
<evidence type="ECO:0000313" key="3">
    <source>
        <dbReference type="Proteomes" id="UP001064390"/>
    </source>
</evidence>
<proteinExistence type="predicted"/>
<sequence length="67" mass="6833">DSPYSRGLGDVYTGQVRAAPGPGPGPRTAPEAARHYCVTRSAARLLDVYAAALSHPLSPALQGVSSA</sequence>
<evidence type="ECO:0000256" key="1">
    <source>
        <dbReference type="SAM" id="MobiDB-lite"/>
    </source>
</evidence>
<keyword evidence="2" id="KW-0808">Transferase</keyword>
<dbReference type="EMBL" id="CP104697">
    <property type="protein sequence ID" value="UXI78832.1"/>
    <property type="molecule type" value="Genomic_DNA"/>
</dbReference>
<gene>
    <name evidence="2" type="ORF">N6Q81_12675</name>
</gene>
<keyword evidence="3" id="KW-1185">Reference proteome</keyword>
<dbReference type="GO" id="GO:0016740">
    <property type="term" value="F:transferase activity"/>
    <property type="evidence" value="ECO:0007669"/>
    <property type="project" value="UniProtKB-KW"/>
</dbReference>
<reference evidence="2" key="1">
    <citation type="submission" date="2022-09" db="EMBL/GenBank/DDBJ databases">
        <title>Streptomyces vinaceusdrappus strain AC-40.</title>
        <authorList>
            <person name="Sedeek A.M."/>
            <person name="Salah I."/>
            <person name="Kamel H.L."/>
            <person name="Soltan M.A."/>
            <person name="Elsayed T.R."/>
        </authorList>
    </citation>
    <scope>NUCLEOTIDE SEQUENCE</scope>
    <source>
        <strain evidence="2">AC-40</strain>
    </source>
</reference>
<feature type="non-terminal residue" evidence="2">
    <location>
        <position position="1"/>
    </location>
</feature>